<dbReference type="EMBL" id="JAFNEN010000913">
    <property type="protein sequence ID" value="KAG8176186.1"/>
    <property type="molecule type" value="Genomic_DNA"/>
</dbReference>
<organism evidence="2 3">
    <name type="scientific">Oedothorax gibbosus</name>
    <dbReference type="NCBI Taxonomy" id="931172"/>
    <lineage>
        <taxon>Eukaryota</taxon>
        <taxon>Metazoa</taxon>
        <taxon>Ecdysozoa</taxon>
        <taxon>Arthropoda</taxon>
        <taxon>Chelicerata</taxon>
        <taxon>Arachnida</taxon>
        <taxon>Araneae</taxon>
        <taxon>Araneomorphae</taxon>
        <taxon>Entelegynae</taxon>
        <taxon>Araneoidea</taxon>
        <taxon>Linyphiidae</taxon>
        <taxon>Erigoninae</taxon>
        <taxon>Oedothorax</taxon>
    </lineage>
</organism>
<dbReference type="InterPro" id="IPR052958">
    <property type="entry name" value="IFN-induced_PKR_regulator"/>
</dbReference>
<sequence length="178" mass="20439">MSERKRDYPSAATKRKNKQKREETIKKVPKISSFFQKPAPVSDLDCKVIDALEVISQWEDRDTSSNAHQLLCSIQSSEFLISIQVLNKIFTLSQPLSKFFQEENIDIVNALSYATALETALTVLRENADTEHKKLFAKAEEMATKLEVHIATPRYSKRQTQRCNVPVSNPEEFYRIAM</sequence>
<accession>A0AAV6TXJ5</accession>
<keyword evidence="3" id="KW-1185">Reference proteome</keyword>
<comment type="caution">
    <text evidence="2">The sequence shown here is derived from an EMBL/GenBank/DDBJ whole genome shotgun (WGS) entry which is preliminary data.</text>
</comment>
<evidence type="ECO:0000256" key="1">
    <source>
        <dbReference type="SAM" id="MobiDB-lite"/>
    </source>
</evidence>
<dbReference type="PANTHER" id="PTHR46289">
    <property type="entry name" value="52 KDA REPRESSOR OF THE INHIBITOR OF THE PROTEIN KINASE-LIKE PROTEIN-RELATED"/>
    <property type="match status" value="1"/>
</dbReference>
<feature type="region of interest" description="Disordered" evidence="1">
    <location>
        <begin position="1"/>
        <end position="24"/>
    </location>
</feature>
<name>A0AAV6TXJ5_9ARAC</name>
<proteinExistence type="predicted"/>
<dbReference type="AlphaFoldDB" id="A0AAV6TXJ5"/>
<dbReference type="PANTHER" id="PTHR46289:SF14">
    <property type="entry name" value="DUF4371 DOMAIN-CONTAINING PROTEIN"/>
    <property type="match status" value="1"/>
</dbReference>
<reference evidence="2 3" key="1">
    <citation type="journal article" date="2022" name="Nat. Ecol. Evol.">
        <title>A masculinizing supergene underlies an exaggerated male reproductive morph in a spider.</title>
        <authorList>
            <person name="Hendrickx F."/>
            <person name="De Corte Z."/>
            <person name="Sonet G."/>
            <person name="Van Belleghem S.M."/>
            <person name="Kostlbacher S."/>
            <person name="Vangestel C."/>
        </authorList>
    </citation>
    <scope>NUCLEOTIDE SEQUENCE [LARGE SCALE GENOMIC DNA]</scope>
    <source>
        <strain evidence="2">W744_W776</strain>
    </source>
</reference>
<dbReference type="Proteomes" id="UP000827092">
    <property type="component" value="Unassembled WGS sequence"/>
</dbReference>
<gene>
    <name evidence="2" type="ORF">JTE90_019636</name>
</gene>
<evidence type="ECO:0000313" key="2">
    <source>
        <dbReference type="EMBL" id="KAG8176186.1"/>
    </source>
</evidence>
<evidence type="ECO:0000313" key="3">
    <source>
        <dbReference type="Proteomes" id="UP000827092"/>
    </source>
</evidence>
<protein>
    <submittedName>
        <fullName evidence="2">Uncharacterized protein</fullName>
    </submittedName>
</protein>